<keyword evidence="4 8" id="KW-0963">Cytoplasm</keyword>
<dbReference type="PIRSF" id="PIRSF005901">
    <property type="entry name" value="EF-P"/>
    <property type="match status" value="1"/>
</dbReference>
<dbReference type="NCBIfam" id="NF001810">
    <property type="entry name" value="PRK00529.1"/>
    <property type="match status" value="1"/>
</dbReference>
<reference evidence="13 14" key="1">
    <citation type="submission" date="2015-06" db="EMBL/GenBank/DDBJ databases">
        <title>Draft genome sequence of beer spoilage bacterium Megasphaera cerevisiae type strain 20462.</title>
        <authorList>
            <person name="Kutumbaka K."/>
            <person name="Pasmowitz J."/>
            <person name="Mategko J."/>
            <person name="Reyes D."/>
            <person name="Friedrich A."/>
            <person name="Han S."/>
            <person name="Martens-Habbena W."/>
            <person name="Neal-McKinney J."/>
            <person name="Janagama H.K."/>
            <person name="Nadala C."/>
            <person name="Samadpour M."/>
        </authorList>
    </citation>
    <scope>NUCLEOTIDE SEQUENCE [LARGE SCALE GENOMIC DNA]</scope>
    <source>
        <strain evidence="13 14">DSM 20462</strain>
    </source>
</reference>
<comment type="similarity">
    <text evidence="3 8 10">Belongs to the elongation factor P family.</text>
</comment>
<evidence type="ECO:0000256" key="1">
    <source>
        <dbReference type="ARBA" id="ARBA00004496"/>
    </source>
</evidence>
<evidence type="ECO:0000256" key="3">
    <source>
        <dbReference type="ARBA" id="ARBA00009479"/>
    </source>
</evidence>
<dbReference type="Gene3D" id="2.30.30.30">
    <property type="match status" value="1"/>
</dbReference>
<dbReference type="PANTHER" id="PTHR30053:SF12">
    <property type="entry name" value="ELONGATION FACTOR P (EF-P) FAMILY PROTEIN"/>
    <property type="match status" value="1"/>
</dbReference>
<dbReference type="CDD" id="cd04470">
    <property type="entry name" value="S1_EF-P_repeat_1"/>
    <property type="match status" value="1"/>
</dbReference>
<evidence type="ECO:0000259" key="12">
    <source>
        <dbReference type="SMART" id="SM01185"/>
    </source>
</evidence>
<keyword evidence="14" id="KW-1185">Reference proteome</keyword>
<comment type="caution">
    <text evidence="13">The sequence shown here is derived from an EMBL/GenBank/DDBJ whole genome shotgun (WGS) entry which is preliminary data.</text>
</comment>
<evidence type="ECO:0000256" key="8">
    <source>
        <dbReference type="HAMAP-Rule" id="MF_00141"/>
    </source>
</evidence>
<evidence type="ECO:0000256" key="7">
    <source>
        <dbReference type="ARBA" id="ARBA00025469"/>
    </source>
</evidence>
<evidence type="ECO:0000256" key="4">
    <source>
        <dbReference type="ARBA" id="ARBA00022490"/>
    </source>
</evidence>
<evidence type="ECO:0000256" key="2">
    <source>
        <dbReference type="ARBA" id="ARBA00004815"/>
    </source>
</evidence>
<dbReference type="UniPathway" id="UPA00345"/>
<comment type="function">
    <text evidence="7 8">Involved in peptide bond synthesis. Stimulates efficient translation and peptide-bond synthesis on native or reconstituted 70S ribosomes in vitro. Probably functions indirectly by altering the affinity of the ribosome for aminoacyl-tRNA, thus increasing their reactivity as acceptors for peptidyl transferase.</text>
</comment>
<evidence type="ECO:0000259" key="11">
    <source>
        <dbReference type="SMART" id="SM00841"/>
    </source>
</evidence>
<dbReference type="SUPFAM" id="SSF50104">
    <property type="entry name" value="Translation proteins SH3-like domain"/>
    <property type="match status" value="1"/>
</dbReference>
<dbReference type="Pfam" id="PF08207">
    <property type="entry name" value="EFP_N"/>
    <property type="match status" value="1"/>
</dbReference>
<dbReference type="InterPro" id="IPR001059">
    <property type="entry name" value="Transl_elong_P/YeiP_cen"/>
</dbReference>
<dbReference type="FunFam" id="2.30.30.30:FF:000003">
    <property type="entry name" value="Elongation factor P"/>
    <property type="match status" value="1"/>
</dbReference>
<dbReference type="InterPro" id="IPR012340">
    <property type="entry name" value="NA-bd_OB-fold"/>
</dbReference>
<dbReference type="PROSITE" id="PS01275">
    <property type="entry name" value="EFP"/>
    <property type="match status" value="1"/>
</dbReference>
<dbReference type="Pfam" id="PF09285">
    <property type="entry name" value="Elong-fact-P_C"/>
    <property type="match status" value="1"/>
</dbReference>
<dbReference type="FunFam" id="2.40.50.140:FF:000004">
    <property type="entry name" value="Elongation factor P"/>
    <property type="match status" value="1"/>
</dbReference>
<dbReference type="InParanoid" id="A0A0J6WXU0"/>
<dbReference type="InterPro" id="IPR011768">
    <property type="entry name" value="Transl_elongation_fac_P"/>
</dbReference>
<comment type="pathway">
    <text evidence="2 8">Protein biosynthesis; polypeptide chain elongation.</text>
</comment>
<dbReference type="Gene3D" id="2.40.50.140">
    <property type="entry name" value="Nucleic acid-binding proteins"/>
    <property type="match status" value="2"/>
</dbReference>
<feature type="domain" description="Translation elongation factor P/YeiP central" evidence="12">
    <location>
        <begin position="67"/>
        <end position="121"/>
    </location>
</feature>
<dbReference type="InterPro" id="IPR013185">
    <property type="entry name" value="Transl_elong_KOW-like"/>
</dbReference>
<dbReference type="RefSeq" id="WP_048514127.1">
    <property type="nucleotide sequence ID" value="NZ_FUXD01000019.1"/>
</dbReference>
<dbReference type="InterPro" id="IPR008991">
    <property type="entry name" value="Translation_prot_SH3-like_sf"/>
</dbReference>
<dbReference type="SMART" id="SM00841">
    <property type="entry name" value="Elong-fact-P_C"/>
    <property type="match status" value="1"/>
</dbReference>
<dbReference type="InterPro" id="IPR013852">
    <property type="entry name" value="Transl_elong_P/YeiP_CS"/>
</dbReference>
<evidence type="ECO:0000256" key="5">
    <source>
        <dbReference type="ARBA" id="ARBA00022768"/>
    </source>
</evidence>
<sequence>MITSNDFRPGVTIEIDGQVWQVVEFQHVKPGKGAAFVRAKIKNLETSAVVERTWNAGEKVQDGHVERRQMQYLYENEGMYCFMDNESYEQIELNKENLGDAVNFLKEEMNVSVMMFKGKVIGIDLPAAVELKVVETDPGIRGDTATGGSKPAKLETGYVVKVPLFINEGEVLQIDTRTGQYISRA</sequence>
<keyword evidence="6 8" id="KW-0648">Protein biosynthesis</keyword>
<dbReference type="GO" id="GO:0003746">
    <property type="term" value="F:translation elongation factor activity"/>
    <property type="evidence" value="ECO:0007669"/>
    <property type="project" value="UniProtKB-UniRule"/>
</dbReference>
<dbReference type="PATRIC" id="fig|1122219.3.peg.921"/>
<dbReference type="EMBL" id="LEKT01000018">
    <property type="protein sequence ID" value="KMO86662.1"/>
    <property type="molecule type" value="Genomic_DNA"/>
</dbReference>
<dbReference type="InterPro" id="IPR020599">
    <property type="entry name" value="Transl_elong_fac_P/YeiP"/>
</dbReference>
<dbReference type="NCBIfam" id="TIGR00038">
    <property type="entry name" value="efp"/>
    <property type="match status" value="1"/>
</dbReference>
<evidence type="ECO:0000313" key="13">
    <source>
        <dbReference type="EMBL" id="KMO86662.1"/>
    </source>
</evidence>
<dbReference type="FunFam" id="2.40.50.140:FF:000009">
    <property type="entry name" value="Elongation factor P"/>
    <property type="match status" value="1"/>
</dbReference>
<dbReference type="FunCoup" id="A0A0J6WXU0">
    <property type="interactions" value="455"/>
</dbReference>
<comment type="subcellular location">
    <subcellularLocation>
        <location evidence="1 8">Cytoplasm</location>
    </subcellularLocation>
</comment>
<gene>
    <name evidence="8" type="primary">efp</name>
    <name evidence="13" type="ORF">AB840_07045</name>
</gene>
<organism evidence="13 14">
    <name type="scientific">Megasphaera cerevisiae DSM 20462</name>
    <dbReference type="NCBI Taxonomy" id="1122219"/>
    <lineage>
        <taxon>Bacteria</taxon>
        <taxon>Bacillati</taxon>
        <taxon>Bacillota</taxon>
        <taxon>Negativicutes</taxon>
        <taxon>Veillonellales</taxon>
        <taxon>Veillonellaceae</taxon>
        <taxon>Megasphaera</taxon>
    </lineage>
</organism>
<dbReference type="InterPro" id="IPR015365">
    <property type="entry name" value="Elong-fact-P_C"/>
</dbReference>
<feature type="domain" description="Elongation factor P C-terminal" evidence="11">
    <location>
        <begin position="129"/>
        <end position="184"/>
    </location>
</feature>
<dbReference type="Proteomes" id="UP000036503">
    <property type="component" value="Unassembled WGS sequence"/>
</dbReference>
<evidence type="ECO:0000256" key="10">
    <source>
        <dbReference type="RuleBase" id="RU004389"/>
    </source>
</evidence>
<dbReference type="CDD" id="cd05794">
    <property type="entry name" value="S1_EF-P_repeat_2"/>
    <property type="match status" value="1"/>
</dbReference>
<dbReference type="OrthoDB" id="9801844at2"/>
<dbReference type="STRING" id="39029.BSR42_11335"/>
<dbReference type="GO" id="GO:0005829">
    <property type="term" value="C:cytosol"/>
    <property type="evidence" value="ECO:0007669"/>
    <property type="project" value="UniProtKB-ARBA"/>
</dbReference>
<evidence type="ECO:0000256" key="6">
    <source>
        <dbReference type="ARBA" id="ARBA00022917"/>
    </source>
</evidence>
<proteinExistence type="inferred from homology"/>
<name>A0A0J6WXU0_9FIRM</name>
<evidence type="ECO:0000313" key="14">
    <source>
        <dbReference type="Proteomes" id="UP000036503"/>
    </source>
</evidence>
<keyword evidence="5 8" id="KW-0251">Elongation factor</keyword>
<dbReference type="GO" id="GO:0043043">
    <property type="term" value="P:peptide biosynthetic process"/>
    <property type="evidence" value="ECO:0007669"/>
    <property type="project" value="InterPro"/>
</dbReference>
<dbReference type="AlphaFoldDB" id="A0A0J6WXU0"/>
<dbReference type="HAMAP" id="MF_00141">
    <property type="entry name" value="EF_P"/>
    <property type="match status" value="1"/>
</dbReference>
<accession>A0A0J6WXU0</accession>
<dbReference type="SMART" id="SM01185">
    <property type="entry name" value="EFP"/>
    <property type="match status" value="1"/>
</dbReference>
<dbReference type="InterPro" id="IPR014722">
    <property type="entry name" value="Rib_uL2_dom2"/>
</dbReference>
<dbReference type="SUPFAM" id="SSF50249">
    <property type="entry name" value="Nucleic acid-binding proteins"/>
    <property type="match status" value="2"/>
</dbReference>
<evidence type="ECO:0000256" key="9">
    <source>
        <dbReference type="NCBIfam" id="TIGR00038"/>
    </source>
</evidence>
<protein>
    <recommendedName>
        <fullName evidence="8 9">Elongation factor P</fullName>
        <shortName evidence="8">EF-P</shortName>
    </recommendedName>
</protein>
<dbReference type="PANTHER" id="PTHR30053">
    <property type="entry name" value="ELONGATION FACTOR P"/>
    <property type="match status" value="1"/>
</dbReference>
<dbReference type="Pfam" id="PF01132">
    <property type="entry name" value="EFP"/>
    <property type="match status" value="1"/>
</dbReference>